<dbReference type="InterPro" id="IPR036388">
    <property type="entry name" value="WH-like_DNA-bd_sf"/>
</dbReference>
<protein>
    <submittedName>
        <fullName evidence="5">DNA-binding Lrp family transcriptional regulator</fullName>
    </submittedName>
</protein>
<evidence type="ECO:0000256" key="2">
    <source>
        <dbReference type="ARBA" id="ARBA00023125"/>
    </source>
</evidence>
<organism evidence="5 6">
    <name type="scientific">Paeniglutamicibacter psychrophenolicus</name>
    <dbReference type="NCBI Taxonomy" id="257454"/>
    <lineage>
        <taxon>Bacteria</taxon>
        <taxon>Bacillati</taxon>
        <taxon>Actinomycetota</taxon>
        <taxon>Actinomycetes</taxon>
        <taxon>Micrococcales</taxon>
        <taxon>Micrococcaceae</taxon>
        <taxon>Paeniglutamicibacter</taxon>
    </lineage>
</organism>
<dbReference type="PANTHER" id="PTHR30154:SF34">
    <property type="entry name" value="TRANSCRIPTIONAL REGULATOR AZLB"/>
    <property type="match status" value="1"/>
</dbReference>
<dbReference type="InterPro" id="IPR036390">
    <property type="entry name" value="WH_DNA-bd_sf"/>
</dbReference>
<dbReference type="EMBL" id="JAGIOE010000001">
    <property type="protein sequence ID" value="MBP2372140.1"/>
    <property type="molecule type" value="Genomic_DNA"/>
</dbReference>
<feature type="domain" description="HTH asnC-type" evidence="4">
    <location>
        <begin position="190"/>
        <end position="230"/>
    </location>
</feature>
<dbReference type="Pfam" id="PF13404">
    <property type="entry name" value="HTH_AsnC-type"/>
    <property type="match status" value="1"/>
</dbReference>
<evidence type="ECO:0000256" key="1">
    <source>
        <dbReference type="ARBA" id="ARBA00023015"/>
    </source>
</evidence>
<keyword evidence="1" id="KW-0805">Transcription regulation</keyword>
<dbReference type="PRINTS" id="PR00033">
    <property type="entry name" value="HTHASNC"/>
</dbReference>
<name>A0ABS4W7F7_9MICC</name>
<keyword evidence="3" id="KW-0804">Transcription</keyword>
<accession>A0ABS4W7F7</accession>
<dbReference type="SMART" id="SM00344">
    <property type="entry name" value="HTH_ASNC"/>
    <property type="match status" value="1"/>
</dbReference>
<keyword evidence="6" id="KW-1185">Reference proteome</keyword>
<comment type="caution">
    <text evidence="5">The sequence shown here is derived from an EMBL/GenBank/DDBJ whole genome shotgun (WGS) entry which is preliminary data.</text>
</comment>
<reference evidence="5 6" key="1">
    <citation type="submission" date="2021-03" db="EMBL/GenBank/DDBJ databases">
        <title>Sequencing the genomes of 1000 actinobacteria strains.</title>
        <authorList>
            <person name="Klenk H.-P."/>
        </authorList>
    </citation>
    <scope>NUCLEOTIDE SEQUENCE [LARGE SCALE GENOMIC DNA]</scope>
    <source>
        <strain evidence="5 6">DSM 15454</strain>
    </source>
</reference>
<dbReference type="InterPro" id="IPR000485">
    <property type="entry name" value="AsnC-type_HTH_dom"/>
</dbReference>
<gene>
    <name evidence="5" type="ORF">JOF46_000052</name>
</gene>
<proteinExistence type="predicted"/>
<dbReference type="Proteomes" id="UP000766570">
    <property type="component" value="Unassembled WGS sequence"/>
</dbReference>
<sequence length="349" mass="38032">MQEKDFMAKNLQKIAGISESDLELVNALQLAPRASWSELSKVLDVHATTLSRRWDRIAEAGLARISTSPGHGSATQLEMAFVELTCRNSQVTQVANELFMDHRAMTVQFIAGSAHLLVTVAAPGGSLADFLITTIGSMDGVLHYSVRTVTGQLVEASKWHFRALPAAAVRTLRSLSSSAGSAREDRNVVMDEADREVARSLSTNGRMGFREIGDRAGISAPAAARRVNRLITGNFINVRCDLVRHGLGRNVSAVFWGTMTPEAMLLIDRDLGAEMPELRIMMAVTGAHNIHMVVWLNSPADLLAIERKILRAVPGLTIDDRRIVLRTFKYNGARITDSGAFGDVVPVGY</sequence>
<keyword evidence="2 5" id="KW-0238">DNA-binding</keyword>
<evidence type="ECO:0000259" key="4">
    <source>
        <dbReference type="Pfam" id="PF13404"/>
    </source>
</evidence>
<dbReference type="InterPro" id="IPR019888">
    <property type="entry name" value="Tscrpt_reg_AsnC-like"/>
</dbReference>
<dbReference type="GO" id="GO:0003677">
    <property type="term" value="F:DNA binding"/>
    <property type="evidence" value="ECO:0007669"/>
    <property type="project" value="UniProtKB-KW"/>
</dbReference>
<evidence type="ECO:0000256" key="3">
    <source>
        <dbReference type="ARBA" id="ARBA00023163"/>
    </source>
</evidence>
<dbReference type="PANTHER" id="PTHR30154">
    <property type="entry name" value="LEUCINE-RESPONSIVE REGULATORY PROTEIN"/>
    <property type="match status" value="1"/>
</dbReference>
<dbReference type="RefSeq" id="WP_209905495.1">
    <property type="nucleotide sequence ID" value="NZ_BAAAMI010000009.1"/>
</dbReference>
<dbReference type="SUPFAM" id="SSF46785">
    <property type="entry name" value="Winged helix' DNA-binding domain"/>
    <property type="match status" value="2"/>
</dbReference>
<evidence type="ECO:0000313" key="5">
    <source>
        <dbReference type="EMBL" id="MBP2372140.1"/>
    </source>
</evidence>
<dbReference type="Gene3D" id="1.10.10.10">
    <property type="entry name" value="Winged helix-like DNA-binding domain superfamily/Winged helix DNA-binding domain"/>
    <property type="match status" value="2"/>
</dbReference>
<evidence type="ECO:0000313" key="6">
    <source>
        <dbReference type="Proteomes" id="UP000766570"/>
    </source>
</evidence>